<gene>
    <name evidence="1" type="ORF">G7Y85_01330</name>
</gene>
<organism evidence="1 2">
    <name type="scientific">Solimonas terrae</name>
    <dbReference type="NCBI Taxonomy" id="1396819"/>
    <lineage>
        <taxon>Bacteria</taxon>
        <taxon>Pseudomonadati</taxon>
        <taxon>Pseudomonadota</taxon>
        <taxon>Gammaproteobacteria</taxon>
        <taxon>Nevskiales</taxon>
        <taxon>Nevskiaceae</taxon>
        <taxon>Solimonas</taxon>
    </lineage>
</organism>
<dbReference type="RefSeq" id="WP_166250812.1">
    <property type="nucleotide sequence ID" value="NZ_JAAMOW010000001.1"/>
</dbReference>
<dbReference type="AlphaFoldDB" id="A0A6M2BLQ2"/>
<proteinExistence type="predicted"/>
<evidence type="ECO:0000313" key="1">
    <source>
        <dbReference type="EMBL" id="NGY03398.1"/>
    </source>
</evidence>
<dbReference type="Proteomes" id="UP000472676">
    <property type="component" value="Unassembled WGS sequence"/>
</dbReference>
<dbReference type="EMBL" id="JAAMOW010000001">
    <property type="protein sequence ID" value="NGY03398.1"/>
    <property type="molecule type" value="Genomic_DNA"/>
</dbReference>
<evidence type="ECO:0000313" key="2">
    <source>
        <dbReference type="Proteomes" id="UP000472676"/>
    </source>
</evidence>
<protein>
    <submittedName>
        <fullName evidence="1">Uncharacterized protein</fullName>
    </submittedName>
</protein>
<sequence length="91" mass="9454">MRIALMLVLCGSGLLLIAVHFGLLPWPAPRSCRALICDPVCCQLLPVGVGFVVPGLRVPRAVRRARMRGLMPPGAFAALPGGAAGLLSLPS</sequence>
<keyword evidence="2" id="KW-1185">Reference proteome</keyword>
<accession>A0A6M2BLQ2</accession>
<reference evidence="1 2" key="1">
    <citation type="journal article" date="2014" name="Int. J. Syst. Evol. Microbiol.">
        <title>Solimonas terrae sp. nov., isolated from soil.</title>
        <authorList>
            <person name="Kim S.J."/>
            <person name="Moon J.Y."/>
            <person name="Weon H.Y."/>
            <person name="Ahn J.H."/>
            <person name="Chen W.M."/>
            <person name="Kwon S.W."/>
        </authorList>
    </citation>
    <scope>NUCLEOTIDE SEQUENCE [LARGE SCALE GENOMIC DNA]</scope>
    <source>
        <strain evidence="1 2">KIS83-12</strain>
    </source>
</reference>
<name>A0A6M2BLQ2_9GAMM</name>
<comment type="caution">
    <text evidence="1">The sequence shown here is derived from an EMBL/GenBank/DDBJ whole genome shotgun (WGS) entry which is preliminary data.</text>
</comment>